<dbReference type="Gene3D" id="3.10.100.10">
    <property type="entry name" value="Mannose-Binding Protein A, subunit A"/>
    <property type="match status" value="1"/>
</dbReference>
<dbReference type="Ensembl" id="ENSNBRT00000002440.1">
    <property type="protein sequence ID" value="ENSNBRP00000002348.1"/>
    <property type="gene ID" value="ENSNBRG00000001904.1"/>
</dbReference>
<dbReference type="AlphaFoldDB" id="A0A3Q4G7V9"/>
<protein>
    <recommendedName>
        <fullName evidence="1">C-type lectin domain-containing protein</fullName>
    </recommendedName>
</protein>
<dbReference type="SUPFAM" id="SSF56436">
    <property type="entry name" value="C-type lectin-like"/>
    <property type="match status" value="1"/>
</dbReference>
<evidence type="ECO:0000313" key="2">
    <source>
        <dbReference type="Ensembl" id="ENSNBRP00000002348.1"/>
    </source>
</evidence>
<feature type="domain" description="C-type lectin" evidence="1">
    <location>
        <begin position="68"/>
        <end position="157"/>
    </location>
</feature>
<sequence>DLFSFSVGLSTSVALLSLSNRCFFIFRVLIETQQPTFAFHYDAVLVPFTHKSEICKYVHDVSADLNICTDTTAGFHFLLLLLSYVISNETQNNDVSEKGKNKTFWIGLQHDHWTWADGSCSTYRNWAETKNNDECASFDLNNLNKVGCVNEDGIFCTKGK</sequence>
<dbReference type="STRING" id="32507.ENSNBRP00000002348"/>
<reference evidence="2" key="1">
    <citation type="submission" date="2025-08" db="UniProtKB">
        <authorList>
            <consortium name="Ensembl"/>
        </authorList>
    </citation>
    <scope>IDENTIFICATION</scope>
</reference>
<name>A0A3Q4G7V9_NEOBR</name>
<dbReference type="InterPro" id="IPR016186">
    <property type="entry name" value="C-type_lectin-like/link_sf"/>
</dbReference>
<dbReference type="InterPro" id="IPR016187">
    <property type="entry name" value="CTDL_fold"/>
</dbReference>
<dbReference type="Proteomes" id="UP000261580">
    <property type="component" value="Unassembled WGS sequence"/>
</dbReference>
<evidence type="ECO:0000259" key="1">
    <source>
        <dbReference type="PROSITE" id="PS50041"/>
    </source>
</evidence>
<proteinExistence type="predicted"/>
<evidence type="ECO:0000313" key="3">
    <source>
        <dbReference type="Proteomes" id="UP000261580"/>
    </source>
</evidence>
<dbReference type="PROSITE" id="PS50041">
    <property type="entry name" value="C_TYPE_LECTIN_2"/>
    <property type="match status" value="1"/>
</dbReference>
<organism evidence="2 3">
    <name type="scientific">Neolamprologus brichardi</name>
    <name type="common">Fairy cichlid</name>
    <name type="synonym">Lamprologus brichardi</name>
    <dbReference type="NCBI Taxonomy" id="32507"/>
    <lineage>
        <taxon>Eukaryota</taxon>
        <taxon>Metazoa</taxon>
        <taxon>Chordata</taxon>
        <taxon>Craniata</taxon>
        <taxon>Vertebrata</taxon>
        <taxon>Euteleostomi</taxon>
        <taxon>Actinopterygii</taxon>
        <taxon>Neopterygii</taxon>
        <taxon>Teleostei</taxon>
        <taxon>Neoteleostei</taxon>
        <taxon>Acanthomorphata</taxon>
        <taxon>Ovalentaria</taxon>
        <taxon>Cichlomorphae</taxon>
        <taxon>Cichliformes</taxon>
        <taxon>Cichlidae</taxon>
        <taxon>African cichlids</taxon>
        <taxon>Pseudocrenilabrinae</taxon>
        <taxon>Lamprologini</taxon>
        <taxon>Neolamprologus</taxon>
    </lineage>
</organism>
<dbReference type="GeneTree" id="ENSGT01150000287289"/>
<dbReference type="InterPro" id="IPR001304">
    <property type="entry name" value="C-type_lectin-like"/>
</dbReference>
<reference evidence="2" key="2">
    <citation type="submission" date="2025-09" db="UniProtKB">
        <authorList>
            <consortium name="Ensembl"/>
        </authorList>
    </citation>
    <scope>IDENTIFICATION</scope>
</reference>
<accession>A0A3Q4G7V9</accession>
<keyword evidence="3" id="KW-1185">Reference proteome</keyword>